<proteinExistence type="predicted"/>
<dbReference type="SUPFAM" id="SSF46955">
    <property type="entry name" value="Putative DNA-binding domain"/>
    <property type="match status" value="1"/>
</dbReference>
<evidence type="ECO:0000259" key="2">
    <source>
        <dbReference type="PROSITE" id="PS50937"/>
    </source>
</evidence>
<dbReference type="PROSITE" id="PS50937">
    <property type="entry name" value="HTH_MERR_2"/>
    <property type="match status" value="1"/>
</dbReference>
<dbReference type="SMART" id="SM00422">
    <property type="entry name" value="HTH_MERR"/>
    <property type="match status" value="1"/>
</dbReference>
<dbReference type="InterPro" id="IPR009061">
    <property type="entry name" value="DNA-bd_dom_put_sf"/>
</dbReference>
<comment type="caution">
    <text evidence="3">The sequence shown here is derived from an EMBL/GenBank/DDBJ whole genome shotgun (WGS) entry which is preliminary data.</text>
</comment>
<dbReference type="PANTHER" id="PTHR30204:SF97">
    <property type="entry name" value="MERR FAMILY REGULATORY PROTEIN"/>
    <property type="match status" value="1"/>
</dbReference>
<dbReference type="Proteomes" id="UP001500618">
    <property type="component" value="Unassembled WGS sequence"/>
</dbReference>
<evidence type="ECO:0000313" key="3">
    <source>
        <dbReference type="EMBL" id="GAA1721038.1"/>
    </source>
</evidence>
<organism evidence="3 4">
    <name type="scientific">Fodinicola feengrottensis</name>
    <dbReference type="NCBI Taxonomy" id="435914"/>
    <lineage>
        <taxon>Bacteria</taxon>
        <taxon>Bacillati</taxon>
        <taxon>Actinomycetota</taxon>
        <taxon>Actinomycetes</taxon>
        <taxon>Mycobacteriales</taxon>
        <taxon>Fodinicola</taxon>
    </lineage>
</organism>
<dbReference type="InterPro" id="IPR047057">
    <property type="entry name" value="MerR_fam"/>
</dbReference>
<dbReference type="EMBL" id="BAAANY010000046">
    <property type="protein sequence ID" value="GAA1721038.1"/>
    <property type="molecule type" value="Genomic_DNA"/>
</dbReference>
<gene>
    <name evidence="3" type="ORF">GCM10009765_81590</name>
</gene>
<dbReference type="Gene3D" id="1.10.1660.10">
    <property type="match status" value="1"/>
</dbReference>
<reference evidence="4" key="1">
    <citation type="journal article" date="2019" name="Int. J. Syst. Evol. Microbiol.">
        <title>The Global Catalogue of Microorganisms (GCM) 10K type strain sequencing project: providing services to taxonomists for standard genome sequencing and annotation.</title>
        <authorList>
            <consortium name="The Broad Institute Genomics Platform"/>
            <consortium name="The Broad Institute Genome Sequencing Center for Infectious Disease"/>
            <person name="Wu L."/>
            <person name="Ma J."/>
        </authorList>
    </citation>
    <scope>NUCLEOTIDE SEQUENCE [LARGE SCALE GENOMIC DNA]</scope>
    <source>
        <strain evidence="4">JCM 14718</strain>
    </source>
</reference>
<keyword evidence="4" id="KW-1185">Reference proteome</keyword>
<evidence type="ECO:0000256" key="1">
    <source>
        <dbReference type="ARBA" id="ARBA00023125"/>
    </source>
</evidence>
<protein>
    <recommendedName>
        <fullName evidence="2">HTH merR-type domain-containing protein</fullName>
    </recommendedName>
</protein>
<feature type="domain" description="HTH merR-type" evidence="2">
    <location>
        <begin position="4"/>
        <end position="72"/>
    </location>
</feature>
<evidence type="ECO:0000313" key="4">
    <source>
        <dbReference type="Proteomes" id="UP001500618"/>
    </source>
</evidence>
<dbReference type="RefSeq" id="WP_344315349.1">
    <property type="nucleotide sequence ID" value="NZ_BAAANY010000046.1"/>
</dbReference>
<dbReference type="InterPro" id="IPR000551">
    <property type="entry name" value="MerR-type_HTH_dom"/>
</dbReference>
<name>A0ABP4VAQ5_9ACTN</name>
<dbReference type="PANTHER" id="PTHR30204">
    <property type="entry name" value="REDOX-CYCLING DRUG-SENSING TRANSCRIPTIONAL ACTIVATOR SOXR"/>
    <property type="match status" value="1"/>
</dbReference>
<sequence length="129" mass="15127">MDALIPIRDLADHFGLPLSTLHYWERRGLIQPLRRAGRRFFDSEQFYRTALVVLWRTTGMMSIDDIATVLAGRTQTHDWRDTVVGRVRTIEDQIAKLDSARTYLNHLLTCRHENEFENCPKFRAGFPRP</sequence>
<keyword evidence="1" id="KW-0238">DNA-binding</keyword>
<dbReference type="Pfam" id="PF13411">
    <property type="entry name" value="MerR_1"/>
    <property type="match status" value="1"/>
</dbReference>
<accession>A0ABP4VAQ5</accession>